<dbReference type="GeneID" id="79949301"/>
<gene>
    <name evidence="5" type="ORF">L1994_02860</name>
</gene>
<keyword evidence="6" id="KW-1185">Reference proteome</keyword>
<dbReference type="PANTHER" id="PTHR30486:SF6">
    <property type="entry name" value="TYPE IV PILUS RETRACTATION ATPASE PILT"/>
    <property type="match status" value="1"/>
</dbReference>
<evidence type="ECO:0000256" key="2">
    <source>
        <dbReference type="SAM" id="MobiDB-lite"/>
    </source>
</evidence>
<feature type="domain" description="PilB3-like N-terminal" evidence="4">
    <location>
        <begin position="199"/>
        <end position="241"/>
    </location>
</feature>
<dbReference type="EMBL" id="CP091092">
    <property type="protein sequence ID" value="WFN37345.1"/>
    <property type="molecule type" value="Genomic_DNA"/>
</dbReference>
<dbReference type="RefSeq" id="WP_278100184.1">
    <property type="nucleotide sequence ID" value="NZ_CP091092.1"/>
</dbReference>
<sequence>MSDIILASEREKKPELKPDSKKDTESESCTRISEPKDKSDNSDFEYDFEFESAEPLDESLIKTSIESENLREYKKKPVSDTNNKKTNELFKSANDLRSKLFSGKEKDDNELKNKKTNRLKKAVSYKNFILKSGNKRELSDISDTKKKDIENDTSNIKKSALKNYLESISEITSVLNPKNQAVYPELKPHIFDYPPVPDIKDFKGETDDEILDRYWLKPPHSYAVIINDKDKNRKYLVFEPKISEKEHLILEETDAQLRSAILYDRNLQKEELKFDSEMILRIIKNLDPEITPNRTGIICYYLERNFQGYGKLDPLMHDEGIEDITCNGPDIPVFIFHRKYSNLPVNILFDANELNKFVLKIAQKADKQLSLTAPLVDAALPEGARAQITYTDVVSSKGSSFTIRKFKADPMTPVDLIDYGTYDAEILAFIWLCVENRKSAIVVGGTASGKTSMMNAFSLFIPHFAKIVSIEDTREIQMPHKNWLPMKTRESASESGKGNVDMFSLLKTALRQRPEYIIVGEVRGAEAQTLFQAMNTGHTTYSTLHAGGVEQAINRLTTNPINVPVAMFGALDLMIIQQLQYIGGRMVRRCITIDEVVAEKDQISYNVLYKWNPAKDNFRRVAKESRIINEIAYSHGWSIDETLRQVEIRKEILEGLLRHNIRNSDEITKVFDEFSKSGRYEFTE</sequence>
<feature type="region of interest" description="Disordered" evidence="2">
    <location>
        <begin position="65"/>
        <end position="85"/>
    </location>
</feature>
<dbReference type="CDD" id="cd01130">
    <property type="entry name" value="VirB11-like_ATPase"/>
    <property type="match status" value="1"/>
</dbReference>
<feature type="domain" description="Bacterial type II secretion system protein E" evidence="3">
    <location>
        <begin position="370"/>
        <end position="588"/>
    </location>
</feature>
<evidence type="ECO:0000256" key="1">
    <source>
        <dbReference type="ARBA" id="ARBA00006611"/>
    </source>
</evidence>
<dbReference type="KEGG" id="manq:L1994_02860"/>
<dbReference type="SUPFAM" id="SSF52540">
    <property type="entry name" value="P-loop containing nucleoside triphosphate hydrolases"/>
    <property type="match status" value="1"/>
</dbReference>
<dbReference type="InterPro" id="IPR027417">
    <property type="entry name" value="P-loop_NTPase"/>
</dbReference>
<evidence type="ECO:0000259" key="4">
    <source>
        <dbReference type="Pfam" id="PF23990"/>
    </source>
</evidence>
<evidence type="ECO:0000313" key="6">
    <source>
        <dbReference type="Proteomes" id="UP001218895"/>
    </source>
</evidence>
<dbReference type="InterPro" id="IPR056570">
    <property type="entry name" value="PilB3-like_N"/>
</dbReference>
<evidence type="ECO:0000313" key="5">
    <source>
        <dbReference type="EMBL" id="WFN37345.1"/>
    </source>
</evidence>
<dbReference type="PANTHER" id="PTHR30486">
    <property type="entry name" value="TWITCHING MOTILITY PROTEIN PILT"/>
    <property type="match status" value="1"/>
</dbReference>
<dbReference type="AlphaFoldDB" id="A0AAF0JN94"/>
<protein>
    <submittedName>
        <fullName evidence="5">Type II/IV secretion system ATPase subunit</fullName>
    </submittedName>
</protein>
<dbReference type="Proteomes" id="UP001218895">
    <property type="component" value="Chromosome"/>
</dbReference>
<organism evidence="5 6">
    <name type="scientific">Methanomicrobium antiquum</name>
    <dbReference type="NCBI Taxonomy" id="487686"/>
    <lineage>
        <taxon>Archaea</taxon>
        <taxon>Methanobacteriati</taxon>
        <taxon>Methanobacteriota</taxon>
        <taxon>Stenosarchaea group</taxon>
        <taxon>Methanomicrobia</taxon>
        <taxon>Methanomicrobiales</taxon>
        <taxon>Methanomicrobiaceae</taxon>
        <taxon>Methanomicrobium</taxon>
    </lineage>
</organism>
<dbReference type="Pfam" id="PF23990">
    <property type="entry name" value="PilB3_N"/>
    <property type="match status" value="1"/>
</dbReference>
<reference evidence="5" key="1">
    <citation type="submission" date="2022-01" db="EMBL/GenBank/DDBJ databases">
        <title>Complete genome of Methanomicrobium antiquum DSM 21220.</title>
        <authorList>
            <person name="Chen S.-C."/>
            <person name="You Y.-T."/>
            <person name="Zhou Y.-Z."/>
            <person name="Lai M.-C."/>
        </authorList>
    </citation>
    <scope>NUCLEOTIDE SEQUENCE</scope>
    <source>
        <strain evidence="5">DSM 21220</strain>
    </source>
</reference>
<dbReference type="InterPro" id="IPR050921">
    <property type="entry name" value="T4SS_GSP_E_ATPase"/>
</dbReference>
<evidence type="ECO:0000259" key="3">
    <source>
        <dbReference type="Pfam" id="PF00437"/>
    </source>
</evidence>
<feature type="region of interest" description="Disordered" evidence="2">
    <location>
        <begin position="1"/>
        <end position="43"/>
    </location>
</feature>
<dbReference type="Pfam" id="PF00437">
    <property type="entry name" value="T2SSE"/>
    <property type="match status" value="1"/>
</dbReference>
<feature type="compositionally biased region" description="Basic and acidic residues" evidence="2">
    <location>
        <begin position="8"/>
        <end position="25"/>
    </location>
</feature>
<dbReference type="Gene3D" id="3.40.50.300">
    <property type="entry name" value="P-loop containing nucleotide triphosphate hydrolases"/>
    <property type="match status" value="1"/>
</dbReference>
<name>A0AAF0JN94_9EURY</name>
<dbReference type="GO" id="GO:0016887">
    <property type="term" value="F:ATP hydrolysis activity"/>
    <property type="evidence" value="ECO:0007669"/>
    <property type="project" value="InterPro"/>
</dbReference>
<comment type="similarity">
    <text evidence="1">Belongs to the GSP E family.</text>
</comment>
<accession>A0AAF0JN94</accession>
<proteinExistence type="inferred from homology"/>
<dbReference type="InterPro" id="IPR001482">
    <property type="entry name" value="T2SS/T4SS_dom"/>
</dbReference>
<feature type="compositionally biased region" description="Basic and acidic residues" evidence="2">
    <location>
        <begin position="68"/>
        <end position="85"/>
    </location>
</feature>
<dbReference type="Gene3D" id="3.30.450.380">
    <property type="match status" value="1"/>
</dbReference>